<keyword evidence="3" id="KW-1003">Cell membrane</keyword>
<dbReference type="InterPro" id="IPR001611">
    <property type="entry name" value="Leu-rich_rpt"/>
</dbReference>
<dbReference type="PRINTS" id="PR00019">
    <property type="entry name" value="LEURICHRPT"/>
</dbReference>
<dbReference type="Proteomes" id="UP001386955">
    <property type="component" value="Unassembled WGS sequence"/>
</dbReference>
<sequence>MVVSMLLYFVAIMVIQNEGCLEKERSALLQIKQYILSIGHTIPMPLRLPRMVKLETLDLSYNAINGLFSNLAIEQLQRLKVLDLSNNHLTGSIKGEINDSSIVKLSSVRALLMVKNRLEDFQEEVKATIEFRTKNNLYTYSGNILEEMAGVELSCNMLTGNIPFQIGNLQQIRALNLSHNNLFGSIPNTFCNLSQIESLDLSYNNLSGEIPSQLTKLNFLTIFNVSYNNLSGMPPITGQFANFGEDNYRGNRYLFEALLKQKCEVSNSSQYNNANGKETMVDIITFYWSFIASYTTILLGFMMVLCINAYWRKTWFYFIAKIINKCFPNLPLY</sequence>
<evidence type="ECO:0000313" key="15">
    <source>
        <dbReference type="Proteomes" id="UP001386955"/>
    </source>
</evidence>
<name>A0AAN9S7T5_PSOTE</name>
<dbReference type="PANTHER" id="PTHR48062:SF52">
    <property type="entry name" value="RECEPTOR-LIKE PROTEIN 8-RELATED"/>
    <property type="match status" value="1"/>
</dbReference>
<evidence type="ECO:0000256" key="6">
    <source>
        <dbReference type="ARBA" id="ARBA00022729"/>
    </source>
</evidence>
<organism evidence="14 15">
    <name type="scientific">Psophocarpus tetragonolobus</name>
    <name type="common">Winged bean</name>
    <name type="synonym">Dolichos tetragonolobus</name>
    <dbReference type="NCBI Taxonomy" id="3891"/>
    <lineage>
        <taxon>Eukaryota</taxon>
        <taxon>Viridiplantae</taxon>
        <taxon>Streptophyta</taxon>
        <taxon>Embryophyta</taxon>
        <taxon>Tracheophyta</taxon>
        <taxon>Spermatophyta</taxon>
        <taxon>Magnoliopsida</taxon>
        <taxon>eudicotyledons</taxon>
        <taxon>Gunneridae</taxon>
        <taxon>Pentapetalae</taxon>
        <taxon>rosids</taxon>
        <taxon>fabids</taxon>
        <taxon>Fabales</taxon>
        <taxon>Fabaceae</taxon>
        <taxon>Papilionoideae</taxon>
        <taxon>50 kb inversion clade</taxon>
        <taxon>NPAAA clade</taxon>
        <taxon>indigoferoid/millettioid clade</taxon>
        <taxon>Phaseoleae</taxon>
        <taxon>Psophocarpus</taxon>
    </lineage>
</organism>
<gene>
    <name evidence="14" type="ORF">VNO78_25670</name>
</gene>
<evidence type="ECO:0000256" key="11">
    <source>
        <dbReference type="ARBA" id="ARBA00037847"/>
    </source>
</evidence>
<evidence type="ECO:0000256" key="3">
    <source>
        <dbReference type="ARBA" id="ARBA00022475"/>
    </source>
</evidence>
<keyword evidence="10" id="KW-0325">Glycoprotein</keyword>
<feature type="signal peptide" evidence="13">
    <location>
        <begin position="1"/>
        <end position="19"/>
    </location>
</feature>
<evidence type="ECO:0000256" key="1">
    <source>
        <dbReference type="ARBA" id="ARBA00004236"/>
    </source>
</evidence>
<reference evidence="14 15" key="1">
    <citation type="submission" date="2024-01" db="EMBL/GenBank/DDBJ databases">
        <title>The genomes of 5 underutilized Papilionoideae crops provide insights into root nodulation and disease resistanc.</title>
        <authorList>
            <person name="Jiang F."/>
        </authorList>
    </citation>
    <scope>NUCLEOTIDE SEQUENCE [LARGE SCALE GENOMIC DNA]</scope>
    <source>
        <strain evidence="14">DUOXIRENSHENG_FW03</strain>
        <tissue evidence="14">Leaves</tissue>
    </source>
</reference>
<evidence type="ECO:0000256" key="12">
    <source>
        <dbReference type="SAM" id="Phobius"/>
    </source>
</evidence>
<dbReference type="InterPro" id="IPR051502">
    <property type="entry name" value="RLP_Defense_Trigger"/>
</dbReference>
<comment type="caution">
    <text evidence="14">The sequence shown here is derived from an EMBL/GenBank/DDBJ whole genome shotgun (WGS) entry which is preliminary data.</text>
</comment>
<comment type="similarity">
    <text evidence="2">Belongs to the RLP family.</text>
</comment>
<dbReference type="Pfam" id="PF00560">
    <property type="entry name" value="LRR_1"/>
    <property type="match status" value="1"/>
</dbReference>
<dbReference type="InterPro" id="IPR003591">
    <property type="entry name" value="Leu-rich_rpt_typical-subtyp"/>
</dbReference>
<evidence type="ECO:0000256" key="4">
    <source>
        <dbReference type="ARBA" id="ARBA00022614"/>
    </source>
</evidence>
<keyword evidence="9 12" id="KW-0472">Membrane</keyword>
<evidence type="ECO:0000313" key="14">
    <source>
        <dbReference type="EMBL" id="KAK7390365.1"/>
    </source>
</evidence>
<dbReference type="SUPFAM" id="SSF52058">
    <property type="entry name" value="L domain-like"/>
    <property type="match status" value="1"/>
</dbReference>
<comment type="subcellular location">
    <subcellularLocation>
        <location evidence="1">Cell membrane</location>
    </subcellularLocation>
    <subcellularLocation>
        <location evidence="11">Endomembrane system</location>
        <topology evidence="11">Single-pass membrane protein</topology>
    </subcellularLocation>
</comment>
<dbReference type="GO" id="GO:0005886">
    <property type="term" value="C:plasma membrane"/>
    <property type="evidence" value="ECO:0007669"/>
    <property type="project" value="UniProtKB-SubCell"/>
</dbReference>
<dbReference type="GO" id="GO:0012505">
    <property type="term" value="C:endomembrane system"/>
    <property type="evidence" value="ECO:0007669"/>
    <property type="project" value="UniProtKB-SubCell"/>
</dbReference>
<dbReference type="FunFam" id="3.80.10.10:FF:000111">
    <property type="entry name" value="LRR receptor-like serine/threonine-protein kinase ERECTA"/>
    <property type="match status" value="1"/>
</dbReference>
<evidence type="ECO:0000256" key="8">
    <source>
        <dbReference type="ARBA" id="ARBA00022989"/>
    </source>
</evidence>
<feature type="chain" id="PRO_5042960680" evidence="13">
    <location>
        <begin position="20"/>
        <end position="333"/>
    </location>
</feature>
<evidence type="ECO:0000256" key="10">
    <source>
        <dbReference type="ARBA" id="ARBA00023180"/>
    </source>
</evidence>
<keyword evidence="15" id="KW-1185">Reference proteome</keyword>
<dbReference type="AlphaFoldDB" id="A0AAN9S7T5"/>
<keyword evidence="8 12" id="KW-1133">Transmembrane helix</keyword>
<keyword evidence="7" id="KW-0677">Repeat</keyword>
<evidence type="ECO:0000256" key="13">
    <source>
        <dbReference type="SAM" id="SignalP"/>
    </source>
</evidence>
<keyword evidence="6 13" id="KW-0732">Signal</keyword>
<feature type="transmembrane region" description="Helical" evidence="12">
    <location>
        <begin position="286"/>
        <end position="311"/>
    </location>
</feature>
<dbReference type="EMBL" id="JAYMYS010000006">
    <property type="protein sequence ID" value="KAK7390365.1"/>
    <property type="molecule type" value="Genomic_DNA"/>
</dbReference>
<evidence type="ECO:0000256" key="5">
    <source>
        <dbReference type="ARBA" id="ARBA00022692"/>
    </source>
</evidence>
<proteinExistence type="inferred from homology"/>
<evidence type="ECO:0000256" key="9">
    <source>
        <dbReference type="ARBA" id="ARBA00023136"/>
    </source>
</evidence>
<dbReference type="Pfam" id="PF13855">
    <property type="entry name" value="LRR_8"/>
    <property type="match status" value="1"/>
</dbReference>
<dbReference type="InterPro" id="IPR032675">
    <property type="entry name" value="LRR_dom_sf"/>
</dbReference>
<dbReference type="Pfam" id="PF13516">
    <property type="entry name" value="LRR_6"/>
    <property type="match status" value="1"/>
</dbReference>
<dbReference type="Gene3D" id="3.80.10.10">
    <property type="entry name" value="Ribonuclease Inhibitor"/>
    <property type="match status" value="1"/>
</dbReference>
<keyword evidence="4" id="KW-0433">Leucine-rich repeat</keyword>
<evidence type="ECO:0000256" key="2">
    <source>
        <dbReference type="ARBA" id="ARBA00009592"/>
    </source>
</evidence>
<dbReference type="PANTHER" id="PTHR48062">
    <property type="entry name" value="RECEPTOR-LIKE PROTEIN 14"/>
    <property type="match status" value="1"/>
</dbReference>
<accession>A0AAN9S7T5</accession>
<evidence type="ECO:0000256" key="7">
    <source>
        <dbReference type="ARBA" id="ARBA00022737"/>
    </source>
</evidence>
<dbReference type="SMART" id="SM00369">
    <property type="entry name" value="LRR_TYP"/>
    <property type="match status" value="5"/>
</dbReference>
<keyword evidence="5 12" id="KW-0812">Transmembrane</keyword>
<protein>
    <submittedName>
        <fullName evidence="14">Uncharacterized protein</fullName>
    </submittedName>
</protein>